<comment type="caution">
    <text evidence="1">The sequence shown here is derived from an EMBL/GenBank/DDBJ whole genome shotgun (WGS) entry which is preliminary data.</text>
</comment>
<name>A0A7K3NJD2_9BACT</name>
<dbReference type="Proteomes" id="UP000469724">
    <property type="component" value="Unassembled WGS sequence"/>
</dbReference>
<dbReference type="RefSeq" id="WP_163301364.1">
    <property type="nucleotide sequence ID" value="NZ_JAAGRQ010000017.1"/>
</dbReference>
<reference evidence="1 2" key="1">
    <citation type="submission" date="2020-02" db="EMBL/GenBank/DDBJ databases">
        <title>Comparative genomics of sulfur disproportionating microorganisms.</title>
        <authorList>
            <person name="Ward L.M."/>
            <person name="Bertran E."/>
            <person name="Johnston D.T."/>
        </authorList>
    </citation>
    <scope>NUCLEOTIDE SEQUENCE [LARGE SCALE GENOMIC DNA]</scope>
    <source>
        <strain evidence="1 2">DSM 3696</strain>
    </source>
</reference>
<gene>
    <name evidence="1" type="ORF">G3N56_06085</name>
</gene>
<organism evidence="1 2">
    <name type="scientific">Desulfolutivibrio sulfodismutans</name>
    <dbReference type="NCBI Taxonomy" id="63561"/>
    <lineage>
        <taxon>Bacteria</taxon>
        <taxon>Pseudomonadati</taxon>
        <taxon>Thermodesulfobacteriota</taxon>
        <taxon>Desulfovibrionia</taxon>
        <taxon>Desulfovibrionales</taxon>
        <taxon>Desulfovibrionaceae</taxon>
        <taxon>Desulfolutivibrio</taxon>
    </lineage>
</organism>
<keyword evidence="2" id="KW-1185">Reference proteome</keyword>
<proteinExistence type="predicted"/>
<dbReference type="EMBL" id="JAAGRQ010000017">
    <property type="protein sequence ID" value="NDY56311.1"/>
    <property type="molecule type" value="Genomic_DNA"/>
</dbReference>
<evidence type="ECO:0000313" key="2">
    <source>
        <dbReference type="Proteomes" id="UP000469724"/>
    </source>
</evidence>
<protein>
    <submittedName>
        <fullName evidence="1">Uncharacterized protein</fullName>
    </submittedName>
</protein>
<evidence type="ECO:0000313" key="1">
    <source>
        <dbReference type="EMBL" id="NDY56311.1"/>
    </source>
</evidence>
<dbReference type="AlphaFoldDB" id="A0A7K3NJD2"/>
<accession>A0A7K3NJD2</accession>
<sequence>MPPLPEDERRALRAAILERHKTVYAFCKACRVTKSVVVQLLRGTYPGDTARQTARVKAALEAGPAGAGGPAVTRAQLVEALGREACAKCRAVDRRRCRFCRVLWERQADAVLGLWGCPNHE</sequence>